<proteinExistence type="inferred from homology"/>
<keyword evidence="7 10" id="KW-0472">Membrane</keyword>
<keyword evidence="5 10" id="KW-0812">Transmembrane</keyword>
<comment type="similarity">
    <text evidence="2">Belongs to the fimbrial export usher family.</text>
</comment>
<dbReference type="Pfam" id="PF00577">
    <property type="entry name" value="Usher"/>
    <property type="match status" value="1"/>
</dbReference>
<evidence type="ECO:0000313" key="13">
    <source>
        <dbReference type="EMBL" id="MFC5472471.1"/>
    </source>
</evidence>
<dbReference type="RefSeq" id="WP_378993943.1">
    <property type="nucleotide sequence ID" value="NZ_JBHSMT010000004.1"/>
</dbReference>
<sequence length="905" mass="95063">MKRKSNTICRAAASTPMLRQLAWVVAASMAGAFGGFAYAVETKDPAGLAGAPSAPEPVIASPAKPASIEFNSDFFVGPAADVSRYTQGNPVLPGTYRVDLYINEQNRGTHEIEFRTQPGDDSASPCFTLASLERLGIDTKQPVANASASIAGKLAGDVPAPQSQCLPLAGAVAGAVAVYQSGDQRLDLTIPQANLRRIARGYVDPSRWQSGINAATLDYNISTYAAHAAGASNNSAYAGLLTGVNLGDWRLRQRSSLNWQSQRPLQKKSIAAYAQRNVPAWNSQLTLGDSNTSGEVFDAFNVRGVQLASDDRMLPDSLRGYAPVVRGMAESNARVTVRQGGNIIYQTTVPPGPFEFNDLYGTGYGGDLQVTITEADGRERRFAVPFASVPQLLRPGASRFNLTLGQLRAVNVESSPMVVQAIYQRGLGNLLSAYGGILAADGYLSALLGGAFNTSYGALALDVTTARTKLTEQNSQHGQSWRVSYSKLVPESGTNFALAAYRYSTRGFYGLQEAVAARAPSAEAGSDLSFRVKNRLELNISQSFNDNDFLYATGSSQTYWGLDQAPELQYQLGFNSAYKNYSYNLYAQRTKDRSGRSSNQFGVSVSIPIGSTVGSKPVFDYLSASVTRDDNAGSNAQMNASGSAGENSEINYGINGSRASSGGNQQTVGGYGAYRGARGTYSATVSAGGNAKQASLNAAGAVVVHGGGVTLGPPLNGTAFALVEAKGAAGARLINGQGAMIDSNGYAIVPSLMPYRVNTVALDPNGLPDHVELKQTSDEAVPSAGAVILVRMPTVTGHPRLLALRDADGKFPPMGAELFDSEGKSLGGIGQGGVAFVRGLEGKGELRAKWGPGKAEQCVIPYEIPASAHAEKGKGAAIERIALQCASATAENGAVGLEKEVKRAE</sequence>
<evidence type="ECO:0000256" key="10">
    <source>
        <dbReference type="SAM" id="Phobius"/>
    </source>
</evidence>
<keyword evidence="4" id="KW-1134">Transmembrane beta strand</keyword>
<feature type="region of interest" description="Disordered" evidence="9">
    <location>
        <begin position="630"/>
        <end position="665"/>
    </location>
</feature>
<dbReference type="Pfam" id="PF13953">
    <property type="entry name" value="PapC_C"/>
    <property type="match status" value="1"/>
</dbReference>
<dbReference type="Pfam" id="PF13954">
    <property type="entry name" value="PapC_N"/>
    <property type="match status" value="1"/>
</dbReference>
<evidence type="ECO:0000256" key="7">
    <source>
        <dbReference type="ARBA" id="ARBA00023136"/>
    </source>
</evidence>
<dbReference type="InterPro" id="IPR025949">
    <property type="entry name" value="PapC-like_C"/>
</dbReference>
<dbReference type="PANTHER" id="PTHR30451">
    <property type="entry name" value="OUTER MEMBRANE USHER PROTEIN"/>
    <property type="match status" value="1"/>
</dbReference>
<dbReference type="Proteomes" id="UP001596045">
    <property type="component" value="Unassembled WGS sequence"/>
</dbReference>
<dbReference type="PANTHER" id="PTHR30451:SF20">
    <property type="entry name" value="FIMBRIAE USHER"/>
    <property type="match status" value="1"/>
</dbReference>
<feature type="transmembrane region" description="Helical" evidence="10">
    <location>
        <begin position="21"/>
        <end position="40"/>
    </location>
</feature>
<keyword evidence="14" id="KW-1185">Reference proteome</keyword>
<feature type="domain" description="PapC-like C-terminal" evidence="11">
    <location>
        <begin position="801"/>
        <end position="865"/>
    </location>
</feature>
<dbReference type="InterPro" id="IPR043142">
    <property type="entry name" value="PapC-like_C_sf"/>
</dbReference>
<evidence type="ECO:0000313" key="14">
    <source>
        <dbReference type="Proteomes" id="UP001596045"/>
    </source>
</evidence>
<evidence type="ECO:0000256" key="8">
    <source>
        <dbReference type="ARBA" id="ARBA00023237"/>
    </source>
</evidence>
<keyword evidence="3" id="KW-0813">Transport</keyword>
<comment type="subcellular location">
    <subcellularLocation>
        <location evidence="1">Cell outer membrane</location>
        <topology evidence="1">Multi-pass membrane protein</topology>
    </subcellularLocation>
</comment>
<dbReference type="InterPro" id="IPR042186">
    <property type="entry name" value="FimD_plug_dom"/>
</dbReference>
<gene>
    <name evidence="13" type="ORF">ACFPM8_00720</name>
</gene>
<name>A0ABW0M6N4_9BURK</name>
<dbReference type="Gene3D" id="2.60.40.3110">
    <property type="match status" value="1"/>
</dbReference>
<evidence type="ECO:0000256" key="6">
    <source>
        <dbReference type="ARBA" id="ARBA00022729"/>
    </source>
</evidence>
<evidence type="ECO:0000256" key="3">
    <source>
        <dbReference type="ARBA" id="ARBA00022448"/>
    </source>
</evidence>
<evidence type="ECO:0000256" key="1">
    <source>
        <dbReference type="ARBA" id="ARBA00004571"/>
    </source>
</evidence>
<reference evidence="14" key="1">
    <citation type="journal article" date="2019" name="Int. J. Syst. Evol. Microbiol.">
        <title>The Global Catalogue of Microorganisms (GCM) 10K type strain sequencing project: providing services to taxonomists for standard genome sequencing and annotation.</title>
        <authorList>
            <consortium name="The Broad Institute Genomics Platform"/>
            <consortium name="The Broad Institute Genome Sequencing Center for Infectious Disease"/>
            <person name="Wu L."/>
            <person name="Ma J."/>
        </authorList>
    </citation>
    <scope>NUCLEOTIDE SEQUENCE [LARGE SCALE GENOMIC DNA]</scope>
    <source>
        <strain evidence="14">JCM 17066</strain>
    </source>
</reference>
<keyword evidence="6" id="KW-0732">Signal</keyword>
<dbReference type="InterPro" id="IPR025885">
    <property type="entry name" value="PapC_N"/>
</dbReference>
<comment type="caution">
    <text evidence="13">The sequence shown here is derived from an EMBL/GenBank/DDBJ whole genome shotgun (WGS) entry which is preliminary data.</text>
</comment>
<feature type="domain" description="PapC N-terminal" evidence="12">
    <location>
        <begin position="69"/>
        <end position="222"/>
    </location>
</feature>
<evidence type="ECO:0000256" key="5">
    <source>
        <dbReference type="ARBA" id="ARBA00022692"/>
    </source>
</evidence>
<dbReference type="Gene3D" id="3.10.20.410">
    <property type="match status" value="1"/>
</dbReference>
<dbReference type="InterPro" id="IPR037224">
    <property type="entry name" value="PapC_N_sf"/>
</dbReference>
<evidence type="ECO:0000256" key="4">
    <source>
        <dbReference type="ARBA" id="ARBA00022452"/>
    </source>
</evidence>
<evidence type="ECO:0000259" key="12">
    <source>
        <dbReference type="Pfam" id="PF13954"/>
    </source>
</evidence>
<evidence type="ECO:0000259" key="11">
    <source>
        <dbReference type="Pfam" id="PF13953"/>
    </source>
</evidence>
<feature type="compositionally biased region" description="Polar residues" evidence="9">
    <location>
        <begin position="632"/>
        <end position="650"/>
    </location>
</feature>
<dbReference type="EMBL" id="JBHSMT010000004">
    <property type="protein sequence ID" value="MFC5472471.1"/>
    <property type="molecule type" value="Genomic_DNA"/>
</dbReference>
<evidence type="ECO:0000256" key="2">
    <source>
        <dbReference type="ARBA" id="ARBA00008064"/>
    </source>
</evidence>
<dbReference type="InterPro" id="IPR000015">
    <property type="entry name" value="Fimb_usher"/>
</dbReference>
<organism evidence="13 14">
    <name type="scientific">Paraherbaspirillum soli</name>
    <dbReference type="NCBI Taxonomy" id="631222"/>
    <lineage>
        <taxon>Bacteria</taxon>
        <taxon>Pseudomonadati</taxon>
        <taxon>Pseudomonadota</taxon>
        <taxon>Betaproteobacteria</taxon>
        <taxon>Burkholderiales</taxon>
        <taxon>Oxalobacteraceae</taxon>
        <taxon>Paraherbaspirillum</taxon>
    </lineage>
</organism>
<protein>
    <submittedName>
        <fullName evidence="13">Fimbria/pilus outer membrane usher protein</fullName>
    </submittedName>
</protein>
<evidence type="ECO:0000256" key="9">
    <source>
        <dbReference type="SAM" id="MobiDB-lite"/>
    </source>
</evidence>
<dbReference type="Gene3D" id="2.60.40.2610">
    <property type="entry name" value="Outer membrane usher protein FimD, plug domain"/>
    <property type="match status" value="1"/>
</dbReference>
<accession>A0ABW0M6N4</accession>
<keyword evidence="8" id="KW-0998">Cell outer membrane</keyword>
<dbReference type="SUPFAM" id="SSF141729">
    <property type="entry name" value="FimD N-terminal domain-like"/>
    <property type="match status" value="1"/>
</dbReference>
<dbReference type="Gene3D" id="2.60.40.2070">
    <property type="match status" value="1"/>
</dbReference>
<keyword evidence="10" id="KW-1133">Transmembrane helix</keyword>